<feature type="binding site" evidence="7">
    <location>
        <position position="162"/>
    </location>
    <ligand>
        <name>NAD(+)</name>
        <dbReference type="ChEBI" id="CHEBI:57540"/>
    </ligand>
</feature>
<protein>
    <recommendedName>
        <fullName evidence="3 7">L-lactate dehydrogenase</fullName>
        <shortName evidence="7">L-LDH</shortName>
        <ecNumber evidence="3 7">1.1.1.27</ecNumber>
    </recommendedName>
</protein>
<feature type="binding site" evidence="7">
    <location>
        <position position="187"/>
    </location>
    <ligand>
        <name>beta-D-fructose 1,6-bisphosphate</name>
        <dbReference type="ChEBI" id="CHEBI:32966"/>
        <note>allosteric activator</note>
    </ligand>
</feature>
<feature type="binding site" evidence="7">
    <location>
        <position position="107"/>
    </location>
    <ligand>
        <name>substrate</name>
    </ligand>
</feature>
<keyword evidence="13" id="KW-1185">Reference proteome</keyword>
<feature type="binding site" evidence="7">
    <location>
        <position position="84"/>
    </location>
    <ligand>
        <name>NAD(+)</name>
        <dbReference type="ChEBI" id="CHEBI:57540"/>
    </ligand>
</feature>
<gene>
    <name evidence="7" type="primary">ldh</name>
    <name evidence="12" type="ORF">IW254_001983</name>
</gene>
<dbReference type="GO" id="GO:0006096">
    <property type="term" value="P:glycolytic process"/>
    <property type="evidence" value="ECO:0007669"/>
    <property type="project" value="UniProtKB-UniRule"/>
</dbReference>
<dbReference type="NCBIfam" id="TIGR01771">
    <property type="entry name" value="L-LDH-NAD"/>
    <property type="match status" value="1"/>
</dbReference>
<feature type="modified residue" description="Phosphotyrosine" evidence="7">
    <location>
        <position position="242"/>
    </location>
</feature>
<feature type="binding site" evidence="9">
    <location>
        <begin position="28"/>
        <end position="33"/>
    </location>
    <ligand>
        <name>NAD(+)</name>
        <dbReference type="ChEBI" id="CHEBI:57540"/>
    </ligand>
</feature>
<dbReference type="PROSITE" id="PS00064">
    <property type="entry name" value="L_LDH"/>
    <property type="match status" value="1"/>
</dbReference>
<evidence type="ECO:0000256" key="9">
    <source>
        <dbReference type="PIRSR" id="PIRSR000102-3"/>
    </source>
</evidence>
<evidence type="ECO:0000256" key="8">
    <source>
        <dbReference type="PIRSR" id="PIRSR000102-1"/>
    </source>
</evidence>
<dbReference type="Gene3D" id="3.90.110.10">
    <property type="entry name" value="Lactate dehydrogenase/glycoside hydrolase, family 4, C-terminal"/>
    <property type="match status" value="1"/>
</dbReference>
<feature type="binding site" evidence="7">
    <location>
        <begin position="98"/>
        <end position="99"/>
    </location>
    <ligand>
        <name>NAD(+)</name>
        <dbReference type="ChEBI" id="CHEBI:57540"/>
    </ligand>
</feature>
<keyword evidence="7" id="KW-0597">Phosphoprotein</keyword>
<evidence type="ECO:0000256" key="7">
    <source>
        <dbReference type="HAMAP-Rule" id="MF_00488"/>
    </source>
</evidence>
<feature type="binding site" evidence="7">
    <location>
        <begin position="137"/>
        <end position="139"/>
    </location>
    <ligand>
        <name>NAD(+)</name>
        <dbReference type="ChEBI" id="CHEBI:57540"/>
    </ligand>
</feature>
<dbReference type="PANTHER" id="PTHR43128">
    <property type="entry name" value="L-2-HYDROXYCARBOXYLATE DEHYDROGENASE (NAD(P)(+))"/>
    <property type="match status" value="1"/>
</dbReference>
<comment type="catalytic activity">
    <reaction evidence="6 7">
        <text>(S)-lactate + NAD(+) = pyruvate + NADH + H(+)</text>
        <dbReference type="Rhea" id="RHEA:23444"/>
        <dbReference type="ChEBI" id="CHEBI:15361"/>
        <dbReference type="ChEBI" id="CHEBI:15378"/>
        <dbReference type="ChEBI" id="CHEBI:16651"/>
        <dbReference type="ChEBI" id="CHEBI:57540"/>
        <dbReference type="ChEBI" id="CHEBI:57945"/>
        <dbReference type="EC" id="1.1.1.27"/>
    </reaction>
</comment>
<reference evidence="12" key="1">
    <citation type="submission" date="2020-11" db="EMBL/GenBank/DDBJ databases">
        <title>Sequencing the genomes of 1000 actinobacteria strains.</title>
        <authorList>
            <person name="Klenk H.-P."/>
        </authorList>
    </citation>
    <scope>NUCLEOTIDE SEQUENCE</scope>
    <source>
        <strain evidence="12">DSM 45632</strain>
    </source>
</reference>
<dbReference type="Proteomes" id="UP000658613">
    <property type="component" value="Unassembled WGS sequence"/>
</dbReference>
<feature type="binding site" evidence="7 9">
    <location>
        <position position="53"/>
    </location>
    <ligand>
        <name>NAD(+)</name>
        <dbReference type="ChEBI" id="CHEBI:57540"/>
    </ligand>
</feature>
<evidence type="ECO:0000259" key="10">
    <source>
        <dbReference type="Pfam" id="PF00056"/>
    </source>
</evidence>
<dbReference type="FunFam" id="3.40.50.720:FF:000018">
    <property type="entry name" value="Malate dehydrogenase"/>
    <property type="match status" value="1"/>
</dbReference>
<dbReference type="GO" id="GO:0004459">
    <property type="term" value="F:L-lactate dehydrogenase (NAD+) activity"/>
    <property type="evidence" value="ECO:0007669"/>
    <property type="project" value="UniProtKB-UniRule"/>
</dbReference>
<dbReference type="HAMAP" id="MF_00488">
    <property type="entry name" value="Lactate_dehydrog"/>
    <property type="match status" value="1"/>
</dbReference>
<evidence type="ECO:0000256" key="1">
    <source>
        <dbReference type="ARBA" id="ARBA00004843"/>
    </source>
</evidence>
<dbReference type="InterPro" id="IPR011304">
    <property type="entry name" value="L-lactate_DH"/>
</dbReference>
<evidence type="ECO:0000256" key="6">
    <source>
        <dbReference type="ARBA" id="ARBA00049258"/>
    </source>
</evidence>
<comment type="function">
    <text evidence="7">Catalyzes the conversion of lactate to pyruvate.</text>
</comment>
<feature type="binding site" evidence="7">
    <location>
        <position position="32"/>
    </location>
    <ligand>
        <name>NAD(+)</name>
        <dbReference type="ChEBI" id="CHEBI:57540"/>
    </ligand>
</feature>
<dbReference type="RefSeq" id="WP_196825311.1">
    <property type="nucleotide sequence ID" value="NZ_CP046980.1"/>
</dbReference>
<dbReference type="GO" id="GO:0005737">
    <property type="term" value="C:cytoplasm"/>
    <property type="evidence" value="ECO:0007669"/>
    <property type="project" value="UniProtKB-SubCell"/>
</dbReference>
<dbReference type="InterPro" id="IPR001557">
    <property type="entry name" value="L-lactate/malate_DH"/>
</dbReference>
<evidence type="ECO:0000256" key="4">
    <source>
        <dbReference type="ARBA" id="ARBA00023002"/>
    </source>
</evidence>
<comment type="activity regulation">
    <text evidence="7">Allosterically activated by fructose 1,6-bisphosphate (FBP).</text>
</comment>
<proteinExistence type="inferred from homology"/>
<feature type="binding site" evidence="7">
    <location>
        <begin position="167"/>
        <end position="170"/>
    </location>
    <ligand>
        <name>substrate</name>
    </ligand>
</feature>
<dbReference type="Pfam" id="PF02866">
    <property type="entry name" value="Ldh_1_C"/>
    <property type="match status" value="1"/>
</dbReference>
<dbReference type="EMBL" id="JADOUE010000001">
    <property type="protein sequence ID" value="MBG6123014.1"/>
    <property type="molecule type" value="Genomic_DNA"/>
</dbReference>
<comment type="caution">
    <text evidence="12">The sequence shown here is derived from an EMBL/GenBank/DDBJ whole genome shotgun (WGS) entry which is preliminary data.</text>
</comment>
<comment type="subunit">
    <text evidence="7">Homotetramer.</text>
</comment>
<dbReference type="SUPFAM" id="SSF56327">
    <property type="entry name" value="LDH C-terminal domain-like"/>
    <property type="match status" value="1"/>
</dbReference>
<comment type="similarity">
    <text evidence="2 7">Belongs to the LDH/MDH superfamily. LDH family.</text>
</comment>
<feature type="binding site" evidence="9">
    <location>
        <position position="114"/>
    </location>
    <ligand>
        <name>NAD(+)</name>
        <dbReference type="ChEBI" id="CHEBI:57540"/>
    </ligand>
</feature>
<feature type="binding site" evidence="7">
    <location>
        <begin position="139"/>
        <end position="142"/>
    </location>
    <ligand>
        <name>substrate</name>
    </ligand>
</feature>
<dbReference type="InterPro" id="IPR001236">
    <property type="entry name" value="Lactate/malate_DH_N"/>
</dbReference>
<dbReference type="CDD" id="cd05291">
    <property type="entry name" value="HicDH_like"/>
    <property type="match status" value="1"/>
</dbReference>
<evidence type="ECO:0000259" key="11">
    <source>
        <dbReference type="Pfam" id="PF02866"/>
    </source>
</evidence>
<comment type="pathway">
    <text evidence="1 7">Fermentation; pyruvate fermentation to lactate; (S)-lactate from pyruvate: step 1/1.</text>
</comment>
<dbReference type="PRINTS" id="PR00086">
    <property type="entry name" value="LLDHDRGNASE"/>
</dbReference>
<feature type="binding site" evidence="7">
    <location>
        <position position="251"/>
    </location>
    <ligand>
        <name>substrate</name>
    </ligand>
</feature>
<dbReference type="NCBIfam" id="NF000824">
    <property type="entry name" value="PRK00066.1"/>
    <property type="match status" value="1"/>
</dbReference>
<dbReference type="Gene3D" id="3.40.50.720">
    <property type="entry name" value="NAD(P)-binding Rossmann-like Domain"/>
    <property type="match status" value="1"/>
</dbReference>
<comment type="caution">
    <text evidence="7">Lacks conserved residue(s) required for the propagation of feature annotation.</text>
</comment>
<dbReference type="InterPro" id="IPR022383">
    <property type="entry name" value="Lactate/malate_DH_C"/>
</dbReference>
<feature type="binding site" evidence="7">
    <location>
        <position position="58"/>
    </location>
    <ligand>
        <name>NAD(+)</name>
        <dbReference type="ChEBI" id="CHEBI:57540"/>
    </ligand>
</feature>
<dbReference type="InterPro" id="IPR015955">
    <property type="entry name" value="Lactate_DH/Glyco_Ohase_4_C"/>
</dbReference>
<evidence type="ECO:0000256" key="5">
    <source>
        <dbReference type="ARBA" id="ARBA00023027"/>
    </source>
</evidence>
<feature type="binding site" evidence="7">
    <location>
        <position position="172"/>
    </location>
    <ligand>
        <name>beta-D-fructose 1,6-bisphosphate</name>
        <dbReference type="ChEBI" id="CHEBI:32966"/>
        <note>allosteric activator</note>
    </ligand>
</feature>
<dbReference type="PIRSF" id="PIRSF000102">
    <property type="entry name" value="Lac_mal_DH"/>
    <property type="match status" value="1"/>
</dbReference>
<comment type="subcellular location">
    <subcellularLocation>
        <location evidence="7">Cytoplasm</location>
    </subcellularLocation>
</comment>
<dbReference type="EC" id="1.1.1.27" evidence="3 7"/>
<keyword evidence="5 7" id="KW-0520">NAD</keyword>
<dbReference type="Pfam" id="PF00056">
    <property type="entry name" value="Ldh_1_N"/>
    <property type="match status" value="1"/>
</dbReference>
<accession>A0A931GY11</accession>
<organism evidence="12 13">
    <name type="scientific">Corynebacterium aquatimens</name>
    <dbReference type="NCBI Taxonomy" id="1190508"/>
    <lineage>
        <taxon>Bacteria</taxon>
        <taxon>Bacillati</taxon>
        <taxon>Actinomycetota</taxon>
        <taxon>Actinomycetes</taxon>
        <taxon>Mycobacteriales</taxon>
        <taxon>Corynebacteriaceae</taxon>
        <taxon>Corynebacterium</taxon>
    </lineage>
</organism>
<sequence>MSIQHPNPTNQPKSDLPLRPGRKVVLIGAGDVGVAYAYALVNQGLCEHLAIIDINEEKTWGHVQDLNHAVPWSGHNTRVTVGTYEDCADAAMVVNCAGVAQRPDESRLDLVARNVKIFEDIVGNVMATGFNGIFLVATNPVDVLTYATWKLSGLPSNQVIGSGTILDTARYRHSLGEYFGVSSTSVHAYVIGEHGDSELPVVSAGSVAGVSLPTRLERESKNNPQISDDLDTVFTDTRDAAYKIIRAKGSTSYGIGGGLARITRAVFNNEDVVLPVSALLQGEYGWDDIYIGTPAVINRNGIRDVVELALDDEETKQFNHSAEVLRDVMRGADLVS</sequence>
<feature type="domain" description="Lactate/malate dehydrogenase N-terminal" evidence="10">
    <location>
        <begin position="23"/>
        <end position="161"/>
    </location>
</feature>
<feature type="domain" description="Lactate/malate dehydrogenase C-terminal" evidence="11">
    <location>
        <begin position="164"/>
        <end position="329"/>
    </location>
</feature>
<dbReference type="AlphaFoldDB" id="A0A931GY11"/>
<feature type="binding site" evidence="7">
    <location>
        <position position="101"/>
    </location>
    <ligand>
        <name>substrate</name>
    </ligand>
</feature>
<dbReference type="InterPro" id="IPR018177">
    <property type="entry name" value="L-lactate_DH_AS"/>
</dbReference>
<dbReference type="GO" id="GO:0006089">
    <property type="term" value="P:lactate metabolic process"/>
    <property type="evidence" value="ECO:0007669"/>
    <property type="project" value="TreeGrafter"/>
</dbReference>
<keyword evidence="7" id="KW-0963">Cytoplasm</keyword>
<feature type="active site" description="Proton acceptor" evidence="7 8">
    <location>
        <position position="194"/>
    </location>
</feature>
<dbReference type="SUPFAM" id="SSF51735">
    <property type="entry name" value="NAD(P)-binding Rossmann-fold domains"/>
    <property type="match status" value="1"/>
</dbReference>
<evidence type="ECO:0000256" key="3">
    <source>
        <dbReference type="ARBA" id="ARBA00012967"/>
    </source>
</evidence>
<keyword evidence="7" id="KW-0021">Allosteric enzyme</keyword>
<keyword evidence="4 7" id="KW-0560">Oxidoreductase</keyword>
<dbReference type="PANTHER" id="PTHR43128:SF16">
    <property type="entry name" value="L-LACTATE DEHYDROGENASE"/>
    <property type="match status" value="1"/>
</dbReference>
<evidence type="ECO:0000313" key="13">
    <source>
        <dbReference type="Proteomes" id="UP000658613"/>
    </source>
</evidence>
<name>A0A931GY11_9CORY</name>
<dbReference type="InterPro" id="IPR036291">
    <property type="entry name" value="NAD(P)-bd_dom_sf"/>
</dbReference>
<evidence type="ECO:0000313" key="12">
    <source>
        <dbReference type="EMBL" id="MBG6123014.1"/>
    </source>
</evidence>
<evidence type="ECO:0000256" key="2">
    <source>
        <dbReference type="ARBA" id="ARBA00006054"/>
    </source>
</evidence>